<feature type="transmembrane region" description="Helical" evidence="5">
    <location>
        <begin position="113"/>
        <end position="130"/>
    </location>
</feature>
<protein>
    <recommendedName>
        <fullName evidence="6">Methylamine utilisation protein MauE domain-containing protein</fullName>
    </recommendedName>
</protein>
<evidence type="ECO:0000313" key="8">
    <source>
        <dbReference type="Proteomes" id="UP001207626"/>
    </source>
</evidence>
<evidence type="ECO:0000256" key="5">
    <source>
        <dbReference type="SAM" id="Phobius"/>
    </source>
</evidence>
<dbReference type="Proteomes" id="UP001207626">
    <property type="component" value="Unassembled WGS sequence"/>
</dbReference>
<comment type="subcellular location">
    <subcellularLocation>
        <location evidence="1">Membrane</location>
        <topology evidence="1">Multi-pass membrane protein</topology>
    </subcellularLocation>
</comment>
<evidence type="ECO:0000256" key="2">
    <source>
        <dbReference type="ARBA" id="ARBA00022692"/>
    </source>
</evidence>
<evidence type="ECO:0000256" key="3">
    <source>
        <dbReference type="ARBA" id="ARBA00022989"/>
    </source>
</evidence>
<keyword evidence="4 5" id="KW-0472">Membrane</keyword>
<feature type="transmembrane region" description="Helical" evidence="5">
    <location>
        <begin position="69"/>
        <end position="92"/>
    </location>
</feature>
<keyword evidence="2 5" id="KW-0812">Transmembrane</keyword>
<sequence>MLGLIIIVENLIALLFFTTSLHKIFNSSKQLRTMNAYHIVPDQFLYPSFICFVLAEITISLTIPVTGITIYHAISISGLLSIYTFAIGYNLLRGHKDISCGCGGVLENERLRWGLVLRNLFMIMVVIAVRKVQFLSKEEVSLVNQIELAFASIIIFLLMYLFKQLHDIKKKLFSVMERLN</sequence>
<reference evidence="7 8" key="1">
    <citation type="submission" date="2022-05" db="EMBL/GenBank/DDBJ databases">
        <title>Genome Sequencing of Bee-Associated Microbes.</title>
        <authorList>
            <person name="Dunlap C."/>
        </authorList>
    </citation>
    <scope>NUCLEOTIDE SEQUENCE [LARGE SCALE GENOMIC DNA]</scope>
    <source>
        <strain evidence="7 8">NRRL NRS-1438</strain>
    </source>
</reference>
<comment type="caution">
    <text evidence="7">The sequence shown here is derived from an EMBL/GenBank/DDBJ whole genome shotgun (WGS) entry which is preliminary data.</text>
</comment>
<evidence type="ECO:0000259" key="6">
    <source>
        <dbReference type="Pfam" id="PF07291"/>
    </source>
</evidence>
<feature type="transmembrane region" description="Helical" evidence="5">
    <location>
        <begin position="6"/>
        <end position="24"/>
    </location>
</feature>
<keyword evidence="3 5" id="KW-1133">Transmembrane helix</keyword>
<evidence type="ECO:0000256" key="1">
    <source>
        <dbReference type="ARBA" id="ARBA00004141"/>
    </source>
</evidence>
<evidence type="ECO:0000313" key="7">
    <source>
        <dbReference type="EMBL" id="MCY9518605.1"/>
    </source>
</evidence>
<feature type="domain" description="Methylamine utilisation protein MauE" evidence="6">
    <location>
        <begin position="4"/>
        <end position="127"/>
    </location>
</feature>
<dbReference type="InterPro" id="IPR009908">
    <property type="entry name" value="Methylamine_util_MauE"/>
</dbReference>
<name>A0ABT4DMM3_9BACL</name>
<keyword evidence="8" id="KW-1185">Reference proteome</keyword>
<proteinExistence type="predicted"/>
<dbReference type="RefSeq" id="WP_176392814.1">
    <property type="nucleotide sequence ID" value="NZ_JAMDLV010000020.1"/>
</dbReference>
<feature type="transmembrane region" description="Helical" evidence="5">
    <location>
        <begin position="44"/>
        <end position="63"/>
    </location>
</feature>
<accession>A0ABT4DMM3</accession>
<feature type="transmembrane region" description="Helical" evidence="5">
    <location>
        <begin position="142"/>
        <end position="162"/>
    </location>
</feature>
<dbReference type="EMBL" id="JAMDLW010000002">
    <property type="protein sequence ID" value="MCY9518605.1"/>
    <property type="molecule type" value="Genomic_DNA"/>
</dbReference>
<dbReference type="Pfam" id="PF07291">
    <property type="entry name" value="MauE"/>
    <property type="match status" value="1"/>
</dbReference>
<gene>
    <name evidence="7" type="ORF">M5X09_02810</name>
</gene>
<organism evidence="7 8">
    <name type="scientific">Paenibacillus apiarius</name>
    <dbReference type="NCBI Taxonomy" id="46240"/>
    <lineage>
        <taxon>Bacteria</taxon>
        <taxon>Bacillati</taxon>
        <taxon>Bacillota</taxon>
        <taxon>Bacilli</taxon>
        <taxon>Bacillales</taxon>
        <taxon>Paenibacillaceae</taxon>
        <taxon>Paenibacillus</taxon>
    </lineage>
</organism>
<evidence type="ECO:0000256" key="4">
    <source>
        <dbReference type="ARBA" id="ARBA00023136"/>
    </source>
</evidence>